<evidence type="ECO:0000313" key="2">
    <source>
        <dbReference type="EMBL" id="OIO29993.1"/>
    </source>
</evidence>
<dbReference type="InterPro" id="IPR029063">
    <property type="entry name" value="SAM-dependent_MTases_sf"/>
</dbReference>
<dbReference type="Gene3D" id="2.20.25.110">
    <property type="entry name" value="S-adenosyl-L-methionine-dependent methyltransferases"/>
    <property type="match status" value="1"/>
</dbReference>
<dbReference type="PANTHER" id="PTHR43591">
    <property type="entry name" value="METHYLTRANSFERASE"/>
    <property type="match status" value="1"/>
</dbReference>
<protein>
    <recommendedName>
        <fullName evidence="1">Methyltransferase domain-containing protein</fullName>
    </recommendedName>
</protein>
<comment type="caution">
    <text evidence="2">The sequence shown here is derived from an EMBL/GenBank/DDBJ whole genome shotgun (WGS) entry which is preliminary data.</text>
</comment>
<dbReference type="Proteomes" id="UP000185769">
    <property type="component" value="Unassembled WGS sequence"/>
</dbReference>
<dbReference type="CDD" id="cd02440">
    <property type="entry name" value="AdoMet_MTases"/>
    <property type="match status" value="1"/>
</dbReference>
<dbReference type="STRING" id="1805280.AUJ22_00410"/>
<dbReference type="SUPFAM" id="SSF53335">
    <property type="entry name" value="S-adenosyl-L-methionine-dependent methyltransferases"/>
    <property type="match status" value="1"/>
</dbReference>
<proteinExistence type="predicted"/>
<accession>A0A1J4V3X9</accession>
<evidence type="ECO:0000313" key="3">
    <source>
        <dbReference type="Proteomes" id="UP000185769"/>
    </source>
</evidence>
<dbReference type="AlphaFoldDB" id="A0A1J4V3X9"/>
<evidence type="ECO:0000259" key="1">
    <source>
        <dbReference type="Pfam" id="PF13649"/>
    </source>
</evidence>
<dbReference type="Pfam" id="PF13649">
    <property type="entry name" value="Methyltransf_25"/>
    <property type="match status" value="1"/>
</dbReference>
<sequence>MSNNNQKWWSEEYGFFGDFYMEGDNSKEGYRVAEKQNLKQRTLTEVDGVLHLLDLRPKSKILDCPTGYGRHSIELAKRGFVVTGSDLNSKHLAVAKKEAEKNSAKIKFVKENMLDLNYDSEFDAVINMFYSFGFFESDEDNSKVLQNFFKALKPNGQFLMHTDVNIPFIQAGKYKHDETRALTNGNALRIVDKYDPVTKRINGFWILKDENGEEIKKEYSVRVYTKEEFIDLCKRAGFRFCKAYSDWDKKPYSEDSEDMIIVAMK</sequence>
<dbReference type="Gene3D" id="3.40.50.150">
    <property type="entry name" value="Vaccinia Virus protein VP39"/>
    <property type="match status" value="1"/>
</dbReference>
<dbReference type="EMBL" id="MNVM01000006">
    <property type="protein sequence ID" value="OIO29993.1"/>
    <property type="molecule type" value="Genomic_DNA"/>
</dbReference>
<gene>
    <name evidence="2" type="ORF">AUJ22_00410</name>
</gene>
<reference evidence="2 3" key="1">
    <citation type="journal article" date="2016" name="Environ. Microbiol.">
        <title>Genomic resolution of a cold subsurface aquifer community provides metabolic insights for novel microbes adapted to high CO concentrations.</title>
        <authorList>
            <person name="Probst A.J."/>
            <person name="Castelle C.J."/>
            <person name="Singh A."/>
            <person name="Brown C.T."/>
            <person name="Anantharaman K."/>
            <person name="Sharon I."/>
            <person name="Hug L.A."/>
            <person name="Burstein D."/>
            <person name="Emerson J.B."/>
            <person name="Thomas B.C."/>
            <person name="Banfield J.F."/>
        </authorList>
    </citation>
    <scope>NUCLEOTIDE SEQUENCE [LARGE SCALE GENOMIC DNA]</scope>
    <source>
        <strain evidence="2">CG1_02_31_12</strain>
    </source>
</reference>
<name>A0A1J4V3X9_9BACT</name>
<dbReference type="InterPro" id="IPR041698">
    <property type="entry name" value="Methyltransf_25"/>
</dbReference>
<feature type="domain" description="Methyltransferase" evidence="1">
    <location>
        <begin position="61"/>
        <end position="156"/>
    </location>
</feature>
<dbReference type="PANTHER" id="PTHR43591:SF110">
    <property type="entry name" value="RHODANESE DOMAIN-CONTAINING PROTEIN"/>
    <property type="match status" value="1"/>
</dbReference>
<organism evidence="2 3">
    <name type="scientific">Candidatus Nomurabacteria bacterium CG1_02_31_12</name>
    <dbReference type="NCBI Taxonomy" id="1805280"/>
    <lineage>
        <taxon>Bacteria</taxon>
        <taxon>Candidatus Nomuraibacteriota</taxon>
    </lineage>
</organism>